<dbReference type="SUPFAM" id="SSF90123">
    <property type="entry name" value="ABC transporter transmembrane region"/>
    <property type="match status" value="1"/>
</dbReference>
<dbReference type="PANTHER" id="PTHR43394:SF1">
    <property type="entry name" value="ATP-BINDING CASSETTE SUB-FAMILY B MEMBER 10, MITOCHONDRIAL"/>
    <property type="match status" value="1"/>
</dbReference>
<evidence type="ECO:0000256" key="2">
    <source>
        <dbReference type="ARBA" id="ARBA00022448"/>
    </source>
</evidence>
<name>A0A523W5J7_UNCAE</name>
<dbReference type="SMART" id="SM00382">
    <property type="entry name" value="AAA"/>
    <property type="match status" value="1"/>
</dbReference>
<evidence type="ECO:0000256" key="4">
    <source>
        <dbReference type="ARBA" id="ARBA00022741"/>
    </source>
</evidence>
<feature type="transmembrane region" description="Helical" evidence="8">
    <location>
        <begin position="36"/>
        <end position="58"/>
    </location>
</feature>
<dbReference type="PROSITE" id="PS50929">
    <property type="entry name" value="ABC_TM1F"/>
    <property type="match status" value="1"/>
</dbReference>
<proteinExistence type="predicted"/>
<evidence type="ECO:0000313" key="12">
    <source>
        <dbReference type="Proteomes" id="UP000319130"/>
    </source>
</evidence>
<dbReference type="SUPFAM" id="SSF52540">
    <property type="entry name" value="P-loop containing nucleoside triphosphate hydrolases"/>
    <property type="match status" value="1"/>
</dbReference>
<dbReference type="Gene3D" id="3.40.50.300">
    <property type="entry name" value="P-loop containing nucleotide triphosphate hydrolases"/>
    <property type="match status" value="1"/>
</dbReference>
<dbReference type="Pfam" id="PF00005">
    <property type="entry name" value="ABC_tran"/>
    <property type="match status" value="1"/>
</dbReference>
<feature type="transmembrane region" description="Helical" evidence="8">
    <location>
        <begin position="191"/>
        <end position="213"/>
    </location>
</feature>
<gene>
    <name evidence="11" type="ORF">E3J48_04440</name>
</gene>
<dbReference type="GO" id="GO:0015421">
    <property type="term" value="F:ABC-type oligopeptide transporter activity"/>
    <property type="evidence" value="ECO:0007669"/>
    <property type="project" value="TreeGrafter"/>
</dbReference>
<keyword evidence="7 8" id="KW-0472">Membrane</keyword>
<feature type="transmembrane region" description="Helical" evidence="8">
    <location>
        <begin position="292"/>
        <end position="310"/>
    </location>
</feature>
<keyword evidence="5 11" id="KW-0067">ATP-binding</keyword>
<keyword evidence="6 8" id="KW-1133">Transmembrane helix</keyword>
<dbReference type="CDD" id="cd18544">
    <property type="entry name" value="ABC_6TM_TmrA_like"/>
    <property type="match status" value="1"/>
</dbReference>
<keyword evidence="3 8" id="KW-0812">Transmembrane</keyword>
<feature type="transmembrane region" description="Helical" evidence="8">
    <location>
        <begin position="399"/>
        <end position="420"/>
    </location>
</feature>
<dbReference type="GO" id="GO:0005524">
    <property type="term" value="F:ATP binding"/>
    <property type="evidence" value="ECO:0007669"/>
    <property type="project" value="UniProtKB-KW"/>
</dbReference>
<dbReference type="Proteomes" id="UP000319130">
    <property type="component" value="Unassembled WGS sequence"/>
</dbReference>
<evidence type="ECO:0000256" key="5">
    <source>
        <dbReference type="ARBA" id="ARBA00022840"/>
    </source>
</evidence>
<dbReference type="InterPro" id="IPR003593">
    <property type="entry name" value="AAA+_ATPase"/>
</dbReference>
<dbReference type="AlphaFoldDB" id="A0A523W5J7"/>
<dbReference type="CDD" id="cd03254">
    <property type="entry name" value="ABCC_Glucan_exporter_like"/>
    <property type="match status" value="1"/>
</dbReference>
<dbReference type="InterPro" id="IPR011527">
    <property type="entry name" value="ABC1_TM_dom"/>
</dbReference>
<dbReference type="Pfam" id="PF00664">
    <property type="entry name" value="ABC_membrane"/>
    <property type="match status" value="1"/>
</dbReference>
<reference evidence="11 12" key="1">
    <citation type="submission" date="2019-03" db="EMBL/GenBank/DDBJ databases">
        <title>Metabolic potential of uncultured bacteria and archaea associated with petroleum seepage in deep-sea sediments.</title>
        <authorList>
            <person name="Dong X."/>
            <person name="Hubert C."/>
        </authorList>
    </citation>
    <scope>NUCLEOTIDE SEQUENCE [LARGE SCALE GENOMIC DNA]</scope>
    <source>
        <strain evidence="11">E29_bin52</strain>
    </source>
</reference>
<feature type="transmembrane region" description="Helical" evidence="8">
    <location>
        <begin position="370"/>
        <end position="393"/>
    </location>
</feature>
<dbReference type="PANTHER" id="PTHR43394">
    <property type="entry name" value="ATP-DEPENDENT PERMEASE MDL1, MITOCHONDRIAL"/>
    <property type="match status" value="1"/>
</dbReference>
<comment type="subcellular location">
    <subcellularLocation>
        <location evidence="1">Cell membrane</location>
        <topology evidence="1">Multi-pass membrane protein</topology>
    </subcellularLocation>
</comment>
<dbReference type="PROSITE" id="PS50893">
    <property type="entry name" value="ABC_TRANSPORTER_2"/>
    <property type="match status" value="1"/>
</dbReference>
<dbReference type="GO" id="GO:0005886">
    <property type="term" value="C:plasma membrane"/>
    <property type="evidence" value="ECO:0007669"/>
    <property type="project" value="UniProtKB-SubCell"/>
</dbReference>
<protein>
    <submittedName>
        <fullName evidence="11">ABC transporter ATP-binding protein</fullName>
    </submittedName>
</protein>
<accession>A0A523W5J7</accession>
<dbReference type="InterPro" id="IPR027417">
    <property type="entry name" value="P-loop_NTPase"/>
</dbReference>
<sequence>MIKRWFSSFGKSRVGERIYDSGLLRALLRYLKPYKLLLVICVILLILTTIFSISLPYITRLAIDGYVVPPHVRVKFSGKDLLFEEAVKKEYAQNLLHLTDETYLVDLSKIRKEDRFLLEEGGYLSKERYFFLDPSGLEPSEREKTLRALSKYPEIFSEKDSSFFARADDLKKMEKEDIRIVREKDLQGIRFLVLVFILILILNFFSNLLYVYFLEYTGQKTMYQMRIDIFSHLLRLPLSFLQKNPVGRLVTRATNDVAAVNEMYTAVLVNGLKDIFLLAAILFVMFRMNVRLTLSILALTPLVVYISFIYRSKARDAYRVVRKKIAKLNAFSQESISSMRIIQLFSRQKENFEKFKKINRENYLAALRQLVLYSLFRPVIEIVSSAAIALLIWYGGKGVMSATFTFGALVAFLSYIQMFFSPIRDLADKYDIFQGAIAASENIFNLLGEKTERVGGKRLTHPKGRIEFQNVWFSYDDEWVLKDISFSVDPGQRVALVGHTGAGKTTITRLLFRFYEVGKGRILMDSVDIRELDTASLRSQMALVLQDIFLFSGNIEQNIRLENPNISEEEVRKSLEYVNAKFFVEKLPGGYKAKVQERGATFSQGQRQLLAFARALAFNPRILILDEATASIDSETEVLIQDALGKLLQGKTSLIVAHRLSTIKNADKIIVLHKGRVIEQGRHHELLKKKGHYSHLYRLQSKRFLST</sequence>
<evidence type="ECO:0000256" key="6">
    <source>
        <dbReference type="ARBA" id="ARBA00022989"/>
    </source>
</evidence>
<dbReference type="EMBL" id="SOIZ01000195">
    <property type="protein sequence ID" value="TET62277.1"/>
    <property type="molecule type" value="Genomic_DNA"/>
</dbReference>
<comment type="caution">
    <text evidence="11">The sequence shown here is derived from an EMBL/GenBank/DDBJ whole genome shotgun (WGS) entry which is preliminary data.</text>
</comment>
<evidence type="ECO:0000256" key="7">
    <source>
        <dbReference type="ARBA" id="ARBA00023136"/>
    </source>
</evidence>
<dbReference type="InterPro" id="IPR017871">
    <property type="entry name" value="ABC_transporter-like_CS"/>
</dbReference>
<keyword evidence="2" id="KW-0813">Transport</keyword>
<evidence type="ECO:0000259" key="10">
    <source>
        <dbReference type="PROSITE" id="PS50929"/>
    </source>
</evidence>
<feature type="domain" description="ABC transporter" evidence="9">
    <location>
        <begin position="466"/>
        <end position="699"/>
    </location>
</feature>
<dbReference type="InterPro" id="IPR039421">
    <property type="entry name" value="Type_1_exporter"/>
</dbReference>
<dbReference type="Gene3D" id="1.20.1560.10">
    <property type="entry name" value="ABC transporter type 1, transmembrane domain"/>
    <property type="match status" value="2"/>
</dbReference>
<dbReference type="InterPro" id="IPR036640">
    <property type="entry name" value="ABC1_TM_sf"/>
</dbReference>
<keyword evidence="4" id="KW-0547">Nucleotide-binding</keyword>
<evidence type="ECO:0000313" key="11">
    <source>
        <dbReference type="EMBL" id="TET62277.1"/>
    </source>
</evidence>
<dbReference type="InterPro" id="IPR003439">
    <property type="entry name" value="ABC_transporter-like_ATP-bd"/>
</dbReference>
<dbReference type="PROSITE" id="PS00211">
    <property type="entry name" value="ABC_TRANSPORTER_1"/>
    <property type="match status" value="1"/>
</dbReference>
<dbReference type="FunFam" id="3.40.50.300:FF:000287">
    <property type="entry name" value="Multidrug ABC transporter ATP-binding protein"/>
    <property type="match status" value="1"/>
</dbReference>
<evidence type="ECO:0000256" key="3">
    <source>
        <dbReference type="ARBA" id="ARBA00022692"/>
    </source>
</evidence>
<evidence type="ECO:0000256" key="8">
    <source>
        <dbReference type="SAM" id="Phobius"/>
    </source>
</evidence>
<evidence type="ECO:0000256" key="1">
    <source>
        <dbReference type="ARBA" id="ARBA00004651"/>
    </source>
</evidence>
<feature type="transmembrane region" description="Helical" evidence="8">
    <location>
        <begin position="263"/>
        <end position="286"/>
    </location>
</feature>
<organism evidence="11 12">
    <name type="scientific">Aerophobetes bacterium</name>
    <dbReference type="NCBI Taxonomy" id="2030807"/>
    <lineage>
        <taxon>Bacteria</taxon>
        <taxon>Candidatus Aerophobota</taxon>
    </lineage>
</organism>
<feature type="domain" description="ABC transmembrane type-1" evidence="10">
    <location>
        <begin position="39"/>
        <end position="435"/>
    </location>
</feature>
<evidence type="ECO:0000259" key="9">
    <source>
        <dbReference type="PROSITE" id="PS50893"/>
    </source>
</evidence>
<dbReference type="GO" id="GO:0016887">
    <property type="term" value="F:ATP hydrolysis activity"/>
    <property type="evidence" value="ECO:0007669"/>
    <property type="project" value="InterPro"/>
</dbReference>